<gene>
    <name evidence="3" type="primary">TMEM139</name>
    <name evidence="3" type="ORF">Y1Q_0018301</name>
</gene>
<reference evidence="3 4" key="1">
    <citation type="journal article" date="2012" name="Genome Biol.">
        <title>Sequencing three crocodilian genomes to illuminate the evolution of archosaurs and amniotes.</title>
        <authorList>
            <person name="St John J.A."/>
            <person name="Braun E.L."/>
            <person name="Isberg S.R."/>
            <person name="Miles L.G."/>
            <person name="Chong A.Y."/>
            <person name="Gongora J."/>
            <person name="Dalzell P."/>
            <person name="Moran C."/>
            <person name="Bed'hom B."/>
            <person name="Abzhanov A."/>
            <person name="Burgess S.C."/>
            <person name="Cooksey A.M."/>
            <person name="Castoe T.A."/>
            <person name="Crawford N.G."/>
            <person name="Densmore L.D."/>
            <person name="Drew J.C."/>
            <person name="Edwards S.V."/>
            <person name="Faircloth B.C."/>
            <person name="Fujita M.K."/>
            <person name="Greenwold M.J."/>
            <person name="Hoffmann F.G."/>
            <person name="Howard J.M."/>
            <person name="Iguchi T."/>
            <person name="Janes D.E."/>
            <person name="Khan S.Y."/>
            <person name="Kohno S."/>
            <person name="de Koning A.J."/>
            <person name="Lance S.L."/>
            <person name="McCarthy F.M."/>
            <person name="McCormack J.E."/>
            <person name="Merchant M.E."/>
            <person name="Peterson D.G."/>
            <person name="Pollock D.D."/>
            <person name="Pourmand N."/>
            <person name="Raney B.J."/>
            <person name="Roessler K.A."/>
            <person name="Sanford J.R."/>
            <person name="Sawyer R.H."/>
            <person name="Schmidt C.J."/>
            <person name="Triplett E.W."/>
            <person name="Tuberville T.D."/>
            <person name="Venegas-Anaya M."/>
            <person name="Howard J.T."/>
            <person name="Jarvis E.D."/>
            <person name="Guillette L.J.Jr."/>
            <person name="Glenn T.C."/>
            <person name="Green R.E."/>
            <person name="Ray D.A."/>
        </authorList>
    </citation>
    <scope>NUCLEOTIDE SEQUENCE [LARGE SCALE GENOMIC DNA]</scope>
    <source>
        <strain evidence="3">KSC_2009_1</strain>
    </source>
</reference>
<organism evidence="3 4">
    <name type="scientific">Alligator mississippiensis</name>
    <name type="common">American alligator</name>
    <dbReference type="NCBI Taxonomy" id="8496"/>
    <lineage>
        <taxon>Eukaryota</taxon>
        <taxon>Metazoa</taxon>
        <taxon>Chordata</taxon>
        <taxon>Craniata</taxon>
        <taxon>Vertebrata</taxon>
        <taxon>Euteleostomi</taxon>
        <taxon>Archelosauria</taxon>
        <taxon>Archosauria</taxon>
        <taxon>Crocodylia</taxon>
        <taxon>Alligatoridae</taxon>
        <taxon>Alligatorinae</taxon>
        <taxon>Alligator</taxon>
    </lineage>
</organism>
<evidence type="ECO:0000256" key="1">
    <source>
        <dbReference type="SAM" id="MobiDB-lite"/>
    </source>
</evidence>
<dbReference type="eggNOG" id="ENOG502S6ZG">
    <property type="taxonomic scope" value="Eukaryota"/>
</dbReference>
<feature type="transmembrane region" description="Helical" evidence="2">
    <location>
        <begin position="122"/>
        <end position="143"/>
    </location>
</feature>
<dbReference type="EMBL" id="AKHW03000499">
    <property type="protein sequence ID" value="KYO46494.1"/>
    <property type="molecule type" value="Genomic_DNA"/>
</dbReference>
<name>A0A151PC42_ALLMI</name>
<proteinExistence type="predicted"/>
<dbReference type="Pfam" id="PF15345">
    <property type="entry name" value="TMEM51"/>
    <property type="match status" value="1"/>
</dbReference>
<sequence length="302" mass="33037">MGLGDSEIRQQPNLQIRVGQIESLSPELAKSEFESEENTSHFAQAYCAVEQFTGQYQLRKALFDVCSSSYPAFPPLSAIAIHNTMWLESHWKNIRQTLLLLFTAALLIGVTMLAVSSNINPVGYFFLGVGGLCLIGYLLSVFAEYYMKHQQTQNANLAAPRMQSQAGVNNAYEAPAYEEVMNMPNPTIWTITSNAGTVPSPVGDPPPYSVVIESPALAEAVVETFSVSVASGTRHFSEADAGSRLHLRLVLPPRLQRFASDIHGVKGAEDSVEPLEPLTPPPAYDSGTEDEVFEETRESARL</sequence>
<keyword evidence="2" id="KW-0472">Membrane</keyword>
<dbReference type="Proteomes" id="UP000050525">
    <property type="component" value="Unassembled WGS sequence"/>
</dbReference>
<evidence type="ECO:0000256" key="2">
    <source>
        <dbReference type="SAM" id="Phobius"/>
    </source>
</evidence>
<accession>A0A151PC42</accession>
<evidence type="ECO:0000313" key="3">
    <source>
        <dbReference type="EMBL" id="KYO46494.1"/>
    </source>
</evidence>
<keyword evidence="2" id="KW-1133">Transmembrane helix</keyword>
<dbReference type="PANTHER" id="PTHR36294:SF1">
    <property type="entry name" value="TRANSMEMBRANE PROTEIN 139"/>
    <property type="match status" value="1"/>
</dbReference>
<keyword evidence="2 3" id="KW-0812">Transmembrane</keyword>
<dbReference type="AlphaFoldDB" id="A0A151PC42"/>
<dbReference type="InterPro" id="IPR038805">
    <property type="entry name" value="TMEM139"/>
</dbReference>
<comment type="caution">
    <text evidence="3">The sequence shown here is derived from an EMBL/GenBank/DDBJ whole genome shotgun (WGS) entry which is preliminary data.</text>
</comment>
<feature type="transmembrane region" description="Helical" evidence="2">
    <location>
        <begin position="98"/>
        <end position="116"/>
    </location>
</feature>
<dbReference type="PANTHER" id="PTHR36294">
    <property type="entry name" value="TRANSMEMBRANE PROTEIN 139"/>
    <property type="match status" value="1"/>
</dbReference>
<evidence type="ECO:0000313" key="4">
    <source>
        <dbReference type="Proteomes" id="UP000050525"/>
    </source>
</evidence>
<keyword evidence="4" id="KW-1185">Reference proteome</keyword>
<feature type="region of interest" description="Disordered" evidence="1">
    <location>
        <begin position="266"/>
        <end position="302"/>
    </location>
</feature>
<protein>
    <submittedName>
        <fullName evidence="3">Transmembrane protein 139</fullName>
    </submittedName>
</protein>